<comment type="caution">
    <text evidence="7">The sequence shown here is derived from an EMBL/GenBank/DDBJ whole genome shotgun (WGS) entry which is preliminary data.</text>
</comment>
<dbReference type="InterPro" id="IPR029044">
    <property type="entry name" value="Nucleotide-diphossugar_trans"/>
</dbReference>
<keyword evidence="5" id="KW-0812">Transmembrane</keyword>
<dbReference type="GO" id="GO:0050211">
    <property type="term" value="F:procollagen galactosyltransferase activity"/>
    <property type="evidence" value="ECO:0007669"/>
    <property type="project" value="TreeGrafter"/>
</dbReference>
<name>A0A8E0RU87_9TREM</name>
<feature type="domain" description="Glycosyl transferase family 25" evidence="6">
    <location>
        <begin position="478"/>
        <end position="658"/>
    </location>
</feature>
<dbReference type="Proteomes" id="UP000728185">
    <property type="component" value="Unassembled WGS sequence"/>
</dbReference>
<proteinExistence type="inferred from homology"/>
<evidence type="ECO:0000259" key="6">
    <source>
        <dbReference type="Pfam" id="PF01755"/>
    </source>
</evidence>
<feature type="transmembrane region" description="Helical" evidence="5">
    <location>
        <begin position="99"/>
        <end position="118"/>
    </location>
</feature>
<accession>A0A8E0RU87</accession>
<reference evidence="7" key="1">
    <citation type="submission" date="2019-05" db="EMBL/GenBank/DDBJ databases">
        <title>Annotation for the trematode Fasciolopsis buski.</title>
        <authorList>
            <person name="Choi Y.-J."/>
        </authorList>
    </citation>
    <scope>NUCLEOTIDE SEQUENCE</scope>
    <source>
        <strain evidence="7">HT</strain>
        <tissue evidence="7">Whole worm</tissue>
    </source>
</reference>
<keyword evidence="8" id="KW-1185">Reference proteome</keyword>
<evidence type="ECO:0000256" key="5">
    <source>
        <dbReference type="SAM" id="Phobius"/>
    </source>
</evidence>
<dbReference type="CDD" id="cd06532">
    <property type="entry name" value="Glyco_transf_25"/>
    <property type="match status" value="1"/>
</dbReference>
<dbReference type="InterPro" id="IPR002654">
    <property type="entry name" value="Glyco_trans_25"/>
</dbReference>
<dbReference type="PANTHER" id="PTHR10730">
    <property type="entry name" value="PROCOLLAGEN-LYSINE,2-OXOGLUTARATE 5-DIOXYGENASE/GLYCOSYLTRANSFERASE 25 FAMILY MEMBER"/>
    <property type="match status" value="1"/>
</dbReference>
<evidence type="ECO:0000313" key="8">
    <source>
        <dbReference type="Proteomes" id="UP000728185"/>
    </source>
</evidence>
<dbReference type="AlphaFoldDB" id="A0A8E0RU87"/>
<dbReference type="OrthoDB" id="47375at2759"/>
<keyword evidence="5" id="KW-1133">Transmembrane helix</keyword>
<comment type="similarity">
    <text evidence="1">Belongs to the glycosyltransferase 25 family.</text>
</comment>
<feature type="region of interest" description="Disordered" evidence="4">
    <location>
        <begin position="1"/>
        <end position="53"/>
    </location>
</feature>
<dbReference type="EMBL" id="LUCM01006676">
    <property type="protein sequence ID" value="KAA0190942.1"/>
    <property type="molecule type" value="Genomic_DNA"/>
</dbReference>
<feature type="compositionally biased region" description="Basic and acidic residues" evidence="4">
    <location>
        <begin position="35"/>
        <end position="44"/>
    </location>
</feature>
<dbReference type="Gene3D" id="3.90.550.10">
    <property type="entry name" value="Spore Coat Polysaccharide Biosynthesis Protein SpsA, Chain A"/>
    <property type="match status" value="1"/>
</dbReference>
<keyword evidence="2" id="KW-0328">Glycosyltransferase</keyword>
<keyword evidence="5" id="KW-0472">Membrane</keyword>
<protein>
    <submittedName>
        <fullName evidence="7">Glycosyltransferase 25 family member</fullName>
    </submittedName>
</protein>
<keyword evidence="3" id="KW-0808">Transferase</keyword>
<dbReference type="InterPro" id="IPR050757">
    <property type="entry name" value="Collagen_mod_GT25"/>
</dbReference>
<dbReference type="SUPFAM" id="SSF53448">
    <property type="entry name" value="Nucleotide-diphospho-sugar transferases"/>
    <property type="match status" value="1"/>
</dbReference>
<evidence type="ECO:0000256" key="2">
    <source>
        <dbReference type="ARBA" id="ARBA00022676"/>
    </source>
</evidence>
<sequence length="714" mass="81871">MGRQHKAPQGGVQSNDKAKKLKQKVSGSNNNNKNKNRDNDDENKNNNSDQLPHEPVSLTALHATSTAQRVNADSATITQSSTFNQSSIVNVHSLLSMSIKFLLGLFICLVAQMLYTSYSKRAESERILLSSKLLINQTDTLNTASLFASEHRPNLRPSYELLPTVFVGIPVRNKAHSLPYFLHGLEIQDYPTERLQLSFIVDNSIDDSLLVLSTWIDAVRSKYHGVALEVGNDLPANTKQWSEEHHVHFVRLRQKLLDMARHSWADFYLSIDADVILVNPKSIQHLVEVSHNPDSTDLPPILPVIAPLLNCTSSEYYSNFWGDMTEQGYYKRSEDYFDIQRRFKMGVFPVAVVHTMFLVNLHHFLTPLLQFYPPIDGYHGPIDDLILLARSAQVASVQYYLDNTQFYGYITSPVEDADAEEIGPSMEHWVARDQELFTHLRLQAVIDQEEYSPILPSPYLAQIAESQLPTRSKLGLDEIYYINLLRRPDRRMKTEYFLDQLGVAAQHVVAVDGKELNMRKIEEMGITQLKGYADPYHKRSLKFGEIGCFLSHYYLWREMIERGFQRILILEDDVRFAPGFVRNLFDVIREADQHKPEWDLLYIGRKRMSKNETRVPGTHKLAYPDYTYWTLGYLLKQSGAEKLLAQNPLKRMVAVDEFLPIMFNRHPQKAWLEAFGPRDLVALSAEPLLLEPQKYTGEKFYVSDTEDSGIVGIF</sequence>
<gene>
    <name evidence="7" type="ORF">FBUS_09253</name>
</gene>
<dbReference type="PANTHER" id="PTHR10730:SF53">
    <property type="entry name" value="GLYCOSYLTRANSFERASE 25 FAMILY MEMBER"/>
    <property type="match status" value="1"/>
</dbReference>
<evidence type="ECO:0000256" key="1">
    <source>
        <dbReference type="ARBA" id="ARBA00006721"/>
    </source>
</evidence>
<dbReference type="Pfam" id="PF01755">
    <property type="entry name" value="Glyco_transf_25"/>
    <property type="match status" value="1"/>
</dbReference>
<evidence type="ECO:0000313" key="7">
    <source>
        <dbReference type="EMBL" id="KAA0190942.1"/>
    </source>
</evidence>
<evidence type="ECO:0000256" key="3">
    <source>
        <dbReference type="ARBA" id="ARBA00022679"/>
    </source>
</evidence>
<organism evidence="7 8">
    <name type="scientific">Fasciolopsis buskii</name>
    <dbReference type="NCBI Taxonomy" id="27845"/>
    <lineage>
        <taxon>Eukaryota</taxon>
        <taxon>Metazoa</taxon>
        <taxon>Spiralia</taxon>
        <taxon>Lophotrochozoa</taxon>
        <taxon>Platyhelminthes</taxon>
        <taxon>Trematoda</taxon>
        <taxon>Digenea</taxon>
        <taxon>Plagiorchiida</taxon>
        <taxon>Echinostomata</taxon>
        <taxon>Echinostomatoidea</taxon>
        <taxon>Fasciolidae</taxon>
        <taxon>Fasciolopsis</taxon>
    </lineage>
</organism>
<evidence type="ECO:0000256" key="4">
    <source>
        <dbReference type="SAM" id="MobiDB-lite"/>
    </source>
</evidence>